<gene>
    <name evidence="4" type="primary">proC</name>
    <name evidence="9" type="ORF">BSQ33_00375</name>
</gene>
<evidence type="ECO:0000313" key="9">
    <source>
        <dbReference type="EMBL" id="ASA54330.1"/>
    </source>
</evidence>
<evidence type="ECO:0000256" key="5">
    <source>
        <dbReference type="NCBIfam" id="TIGR00112"/>
    </source>
</evidence>
<evidence type="ECO:0000256" key="2">
    <source>
        <dbReference type="ARBA" id="ARBA00022857"/>
    </source>
</evidence>
<dbReference type="PANTHER" id="PTHR11645">
    <property type="entry name" value="PYRROLINE-5-CARBOXYLATE REDUCTASE"/>
    <property type="match status" value="1"/>
</dbReference>
<dbReference type="InterPro" id="IPR036291">
    <property type="entry name" value="NAD(P)-bd_dom_sf"/>
</dbReference>
<comment type="function">
    <text evidence="4">Catalyzes the reduction of 1-pyrroline-5-carboxylate (PCA) to L-proline.</text>
</comment>
<keyword evidence="4" id="KW-0963">Cytoplasm</keyword>
<dbReference type="AlphaFoldDB" id="A0A1Z2SAY3"/>
<sequence>MTQPQKMTMLVIGGGKMGGAIIQGWLKTGLDASHIYLVDMNESVLSQFKQLGINTYKPDEIEQLRAVNFSDVLLALKPQMIGAFAPDYRQLVGSDTCLMSIAAGVSIEQLRSVFTSAASIVRIMPNTPVLVGKGVVVAYTDAGLEIRDKTAALFEPLGNFYWLDHEDQMHAATAVSGSGPAYIFYFCECFMDTATKMGLPEDLAQQIAKDTFIGAAEMIEQQESSVSELRQNVTSPNGTTQAGLERLAHGGLITEQIKACCEAACQRSIEISMELSSQ</sequence>
<evidence type="ECO:0000259" key="8">
    <source>
        <dbReference type="Pfam" id="PF14748"/>
    </source>
</evidence>
<dbReference type="InterPro" id="IPR000304">
    <property type="entry name" value="Pyrroline-COOH_reductase"/>
</dbReference>
<dbReference type="SUPFAM" id="SSF48179">
    <property type="entry name" value="6-phosphogluconate dehydrogenase C-terminal domain-like"/>
    <property type="match status" value="1"/>
</dbReference>
<dbReference type="Proteomes" id="UP000196708">
    <property type="component" value="Chromosome 1"/>
</dbReference>
<dbReference type="InterPro" id="IPR028939">
    <property type="entry name" value="P5C_Rdtase_cat_N"/>
</dbReference>
<dbReference type="EMBL" id="CP018835">
    <property type="protein sequence ID" value="ASA54330.1"/>
    <property type="molecule type" value="Genomic_DNA"/>
</dbReference>
<protein>
    <recommendedName>
        <fullName evidence="4 5">Pyrroline-5-carboxylate reductase</fullName>
        <shortName evidence="4">P5C reductase</shortName>
        <shortName evidence="4">P5CR</shortName>
        <ecNumber evidence="4 5">1.5.1.2</ecNumber>
    </recommendedName>
    <alternativeName>
        <fullName evidence="4">PCA reductase</fullName>
    </alternativeName>
</protein>
<keyword evidence="4" id="KW-0028">Amino-acid biosynthesis</keyword>
<evidence type="ECO:0000256" key="6">
    <source>
        <dbReference type="PIRSR" id="PIRSR000193-1"/>
    </source>
</evidence>
<dbReference type="EC" id="1.5.1.2" evidence="4 5"/>
<dbReference type="Gene3D" id="3.40.50.720">
    <property type="entry name" value="NAD(P)-binding Rossmann-like Domain"/>
    <property type="match status" value="1"/>
</dbReference>
<dbReference type="KEGG" id="vga:BSQ33_00375"/>
<comment type="subcellular location">
    <subcellularLocation>
        <location evidence="4">Cytoplasm</location>
    </subcellularLocation>
</comment>
<name>A0A1Z2SAY3_VIBGA</name>
<organism evidence="9 10">
    <name type="scientific">Vibrio gazogenes</name>
    <dbReference type="NCBI Taxonomy" id="687"/>
    <lineage>
        <taxon>Bacteria</taxon>
        <taxon>Pseudomonadati</taxon>
        <taxon>Pseudomonadota</taxon>
        <taxon>Gammaproteobacteria</taxon>
        <taxon>Vibrionales</taxon>
        <taxon>Vibrionaceae</taxon>
        <taxon>Vibrio</taxon>
    </lineage>
</organism>
<accession>A0A1Z2SAY3</accession>
<evidence type="ECO:0000313" key="10">
    <source>
        <dbReference type="Proteomes" id="UP000196708"/>
    </source>
</evidence>
<keyword evidence="4" id="KW-0641">Proline biosynthesis</keyword>
<proteinExistence type="inferred from homology"/>
<feature type="domain" description="Pyrroline-5-carboxylate reductase catalytic N-terminal" evidence="7">
    <location>
        <begin position="11"/>
        <end position="103"/>
    </location>
</feature>
<feature type="domain" description="Pyrroline-5-carboxylate reductase dimerisation" evidence="8">
    <location>
        <begin position="166"/>
        <end position="270"/>
    </location>
</feature>
<keyword evidence="2 4" id="KW-0521">NADP</keyword>
<evidence type="ECO:0000256" key="1">
    <source>
        <dbReference type="ARBA" id="ARBA00005525"/>
    </source>
</evidence>
<dbReference type="Pfam" id="PF14748">
    <property type="entry name" value="P5CR_dimer"/>
    <property type="match status" value="1"/>
</dbReference>
<dbReference type="FunFam" id="1.10.3730.10:FF:000001">
    <property type="entry name" value="Pyrroline-5-carboxylate reductase"/>
    <property type="match status" value="1"/>
</dbReference>
<dbReference type="Pfam" id="PF03807">
    <property type="entry name" value="F420_oxidored"/>
    <property type="match status" value="1"/>
</dbReference>
<dbReference type="OrthoDB" id="9805754at2"/>
<feature type="binding site" evidence="6">
    <location>
        <begin position="75"/>
        <end position="78"/>
    </location>
    <ligand>
        <name>NADP(+)</name>
        <dbReference type="ChEBI" id="CHEBI:58349"/>
    </ligand>
</feature>
<dbReference type="NCBIfam" id="TIGR00112">
    <property type="entry name" value="proC"/>
    <property type="match status" value="1"/>
</dbReference>
<evidence type="ECO:0000256" key="3">
    <source>
        <dbReference type="ARBA" id="ARBA00023002"/>
    </source>
</evidence>
<dbReference type="Gene3D" id="1.10.3730.10">
    <property type="entry name" value="ProC C-terminal domain-like"/>
    <property type="match status" value="1"/>
</dbReference>
<dbReference type="RefSeq" id="WP_088132864.1">
    <property type="nucleotide sequence ID" value="NZ_CP018835.1"/>
</dbReference>
<dbReference type="InterPro" id="IPR008927">
    <property type="entry name" value="6-PGluconate_DH-like_C_sf"/>
</dbReference>
<comment type="catalytic activity">
    <reaction evidence="4">
        <text>L-proline + NADP(+) = (S)-1-pyrroline-5-carboxylate + NADPH + 2 H(+)</text>
        <dbReference type="Rhea" id="RHEA:14109"/>
        <dbReference type="ChEBI" id="CHEBI:15378"/>
        <dbReference type="ChEBI" id="CHEBI:17388"/>
        <dbReference type="ChEBI" id="CHEBI:57783"/>
        <dbReference type="ChEBI" id="CHEBI:58349"/>
        <dbReference type="ChEBI" id="CHEBI:60039"/>
        <dbReference type="EC" id="1.5.1.2"/>
    </reaction>
</comment>
<evidence type="ECO:0000256" key="4">
    <source>
        <dbReference type="HAMAP-Rule" id="MF_01925"/>
    </source>
</evidence>
<reference evidence="9 10" key="1">
    <citation type="submission" date="2016-12" db="EMBL/GenBank/DDBJ databases">
        <authorList>
            <person name="Song W.-J."/>
            <person name="Kurnit D.M."/>
        </authorList>
    </citation>
    <scope>NUCLEOTIDE SEQUENCE [LARGE SCALE GENOMIC DNA]</scope>
    <source>
        <strain evidence="9 10">ATCC 43942</strain>
    </source>
</reference>
<dbReference type="InterPro" id="IPR029036">
    <property type="entry name" value="P5CR_dimer"/>
</dbReference>
<dbReference type="UniPathway" id="UPA00098">
    <property type="reaction ID" value="UER00361"/>
</dbReference>
<keyword evidence="3 4" id="KW-0560">Oxidoreductase</keyword>
<comment type="catalytic activity">
    <reaction evidence="4">
        <text>L-proline + NAD(+) = (S)-1-pyrroline-5-carboxylate + NADH + 2 H(+)</text>
        <dbReference type="Rhea" id="RHEA:14105"/>
        <dbReference type="ChEBI" id="CHEBI:15378"/>
        <dbReference type="ChEBI" id="CHEBI:17388"/>
        <dbReference type="ChEBI" id="CHEBI:57540"/>
        <dbReference type="ChEBI" id="CHEBI:57945"/>
        <dbReference type="ChEBI" id="CHEBI:60039"/>
        <dbReference type="EC" id="1.5.1.2"/>
    </reaction>
</comment>
<feature type="binding site" evidence="6">
    <location>
        <begin position="12"/>
        <end position="17"/>
    </location>
    <ligand>
        <name>NADP(+)</name>
        <dbReference type="ChEBI" id="CHEBI:58349"/>
    </ligand>
</feature>
<dbReference type="SUPFAM" id="SSF51735">
    <property type="entry name" value="NAD(P)-binding Rossmann-fold domains"/>
    <property type="match status" value="1"/>
</dbReference>
<dbReference type="GO" id="GO:0005737">
    <property type="term" value="C:cytoplasm"/>
    <property type="evidence" value="ECO:0007669"/>
    <property type="project" value="UniProtKB-SubCell"/>
</dbReference>
<dbReference type="GO" id="GO:0055129">
    <property type="term" value="P:L-proline biosynthetic process"/>
    <property type="evidence" value="ECO:0007669"/>
    <property type="project" value="UniProtKB-UniRule"/>
</dbReference>
<comment type="similarity">
    <text evidence="1 4">Belongs to the pyrroline-5-carboxylate reductase family.</text>
</comment>
<dbReference type="PANTHER" id="PTHR11645:SF0">
    <property type="entry name" value="PYRROLINE-5-CARBOXYLATE REDUCTASE 3"/>
    <property type="match status" value="1"/>
</dbReference>
<comment type="pathway">
    <text evidence="4">Amino-acid biosynthesis; L-proline biosynthesis; L-proline from L-glutamate 5-semialdehyde: step 1/1.</text>
</comment>
<dbReference type="GO" id="GO:0004735">
    <property type="term" value="F:pyrroline-5-carboxylate reductase activity"/>
    <property type="evidence" value="ECO:0007669"/>
    <property type="project" value="UniProtKB-UniRule"/>
</dbReference>
<dbReference type="HAMAP" id="MF_01925">
    <property type="entry name" value="P5C_reductase"/>
    <property type="match status" value="1"/>
</dbReference>
<evidence type="ECO:0000259" key="7">
    <source>
        <dbReference type="Pfam" id="PF03807"/>
    </source>
</evidence>
<dbReference type="PIRSF" id="PIRSF000193">
    <property type="entry name" value="Pyrrol-5-carb_rd"/>
    <property type="match status" value="1"/>
</dbReference>